<dbReference type="PANTHER" id="PTHR13349:SF2">
    <property type="entry name" value="TRANSLATION MACHINERY-ASSOCIATED PROTEIN 16"/>
    <property type="match status" value="1"/>
</dbReference>
<protein>
    <submittedName>
        <fullName evidence="3">Translation machinery-associated protein 16 homolog isoform X1</fullName>
    </submittedName>
</protein>
<sequence length="231" mass="26706">MQKEFAKVKKILHPNSRKTIAIVKKNKRLSNRQKAKTVGMIKQNLIGEKMMWIQQNMVPDLCPYTSELTAELLLKYIRRNDEELEQIGIKHSVGGKRGRQHASREDLLRMTKMKEQVEFDTCGIEIPDILIPTQCEMLRTWNGELKLLPRFKFRRFGKVHLKDMLQRKEKQSKIMNNPANCATLACVSKPTICSPKDSKVEDIKNSSVENKELNTTLSESTILNDCSMDME</sequence>
<dbReference type="FunFam" id="1.20.1440.170:FF:000001">
    <property type="entry name" value="Translation machinery-associated 16 homolog"/>
    <property type="match status" value="1"/>
</dbReference>
<dbReference type="PANTHER" id="PTHR13349">
    <property type="entry name" value="TRANSLATION MACHINERY-ASSOCIATED PROTEIN 16"/>
    <property type="match status" value="1"/>
</dbReference>
<name>A0A6P3WQI2_DINQU</name>
<evidence type="ECO:0000256" key="1">
    <source>
        <dbReference type="ARBA" id="ARBA00034127"/>
    </source>
</evidence>
<proteinExistence type="inferred from homology"/>
<evidence type="ECO:0000313" key="2">
    <source>
        <dbReference type="Proteomes" id="UP000515204"/>
    </source>
</evidence>
<dbReference type="InterPro" id="IPR038356">
    <property type="entry name" value="Tma16_sf"/>
</dbReference>
<dbReference type="Proteomes" id="UP000515204">
    <property type="component" value="Unplaced"/>
</dbReference>
<evidence type="ECO:0000313" key="3">
    <source>
        <dbReference type="RefSeq" id="XP_014468370.1"/>
    </source>
</evidence>
<keyword evidence="2" id="KW-1185">Reference proteome</keyword>
<gene>
    <name evidence="3" type="primary">LOC106741172</name>
</gene>
<comment type="similarity">
    <text evidence="1">Belongs to the TMA16 family.</text>
</comment>
<dbReference type="Pfam" id="PF11176">
    <property type="entry name" value="Tma16"/>
    <property type="match status" value="1"/>
</dbReference>
<accession>A0A6P3WQI2</accession>
<dbReference type="GO" id="GO:0005634">
    <property type="term" value="C:nucleus"/>
    <property type="evidence" value="ECO:0007669"/>
    <property type="project" value="TreeGrafter"/>
</dbReference>
<dbReference type="RefSeq" id="XP_014468370.1">
    <property type="nucleotide sequence ID" value="XM_014612884.1"/>
</dbReference>
<dbReference type="AlphaFoldDB" id="A0A6P3WQI2"/>
<dbReference type="Gene3D" id="1.20.1440.170">
    <property type="entry name" value="Translation machinery-associated protein 16-like"/>
    <property type="match status" value="1"/>
</dbReference>
<organism evidence="2 3">
    <name type="scientific">Dinoponera quadriceps</name>
    <name type="common">South American ant</name>
    <dbReference type="NCBI Taxonomy" id="609295"/>
    <lineage>
        <taxon>Eukaryota</taxon>
        <taxon>Metazoa</taxon>
        <taxon>Ecdysozoa</taxon>
        <taxon>Arthropoda</taxon>
        <taxon>Hexapoda</taxon>
        <taxon>Insecta</taxon>
        <taxon>Pterygota</taxon>
        <taxon>Neoptera</taxon>
        <taxon>Endopterygota</taxon>
        <taxon>Hymenoptera</taxon>
        <taxon>Apocrita</taxon>
        <taxon>Aculeata</taxon>
        <taxon>Formicoidea</taxon>
        <taxon>Formicidae</taxon>
        <taxon>Ponerinae</taxon>
        <taxon>Ponerini</taxon>
        <taxon>Dinoponera</taxon>
    </lineage>
</organism>
<dbReference type="InterPro" id="IPR021346">
    <property type="entry name" value="Tma16"/>
</dbReference>
<reference evidence="3" key="1">
    <citation type="submission" date="2025-08" db="UniProtKB">
        <authorList>
            <consortium name="RefSeq"/>
        </authorList>
    </citation>
    <scope>IDENTIFICATION</scope>
</reference>
<dbReference type="KEGG" id="dqu:106741172"/>
<dbReference type="OrthoDB" id="270284at2759"/>
<dbReference type="GeneID" id="106741172"/>